<proteinExistence type="predicted"/>
<keyword evidence="1" id="KW-0808">Transferase</keyword>
<dbReference type="PANTHER" id="PTHR11364">
    <property type="entry name" value="THIOSULFATE SULFERTANSFERASE"/>
    <property type="match status" value="1"/>
</dbReference>
<keyword evidence="5" id="KW-1185">Reference proteome</keyword>
<dbReference type="SUPFAM" id="SSF52821">
    <property type="entry name" value="Rhodanese/Cell cycle control phosphatase"/>
    <property type="match status" value="2"/>
</dbReference>
<dbReference type="PROSITE" id="PS50206">
    <property type="entry name" value="RHODANESE_3"/>
    <property type="match status" value="2"/>
</dbReference>
<evidence type="ECO:0000313" key="6">
    <source>
        <dbReference type="WBParaSite" id="GPUH_0001112301-mRNA-1"/>
    </source>
</evidence>
<reference evidence="6" key="1">
    <citation type="submission" date="2016-06" db="UniProtKB">
        <authorList>
            <consortium name="WormBaseParasite"/>
        </authorList>
    </citation>
    <scope>IDENTIFICATION</scope>
</reference>
<dbReference type="AlphaFoldDB" id="A0A183DQW9"/>
<dbReference type="GO" id="GO:0005739">
    <property type="term" value="C:mitochondrion"/>
    <property type="evidence" value="ECO:0007669"/>
    <property type="project" value="TreeGrafter"/>
</dbReference>
<feature type="domain" description="Rhodanese" evidence="3">
    <location>
        <begin position="201"/>
        <end position="318"/>
    </location>
</feature>
<reference evidence="4 5" key="2">
    <citation type="submission" date="2018-11" db="EMBL/GenBank/DDBJ databases">
        <authorList>
            <consortium name="Pathogen Informatics"/>
        </authorList>
    </citation>
    <scope>NUCLEOTIDE SEQUENCE [LARGE SCALE GENOMIC DNA]</scope>
</reference>
<dbReference type="Gene3D" id="3.40.250.10">
    <property type="entry name" value="Rhodanese-like domain"/>
    <property type="match status" value="2"/>
</dbReference>
<dbReference type="InterPro" id="IPR045078">
    <property type="entry name" value="TST/MPST-like"/>
</dbReference>
<feature type="domain" description="Rhodanese" evidence="3">
    <location>
        <begin position="60"/>
        <end position="163"/>
    </location>
</feature>
<dbReference type="EMBL" id="UYRT01078349">
    <property type="protein sequence ID" value="VDN18350.1"/>
    <property type="molecule type" value="Genomic_DNA"/>
</dbReference>
<evidence type="ECO:0000259" key="3">
    <source>
        <dbReference type="PROSITE" id="PS50206"/>
    </source>
</evidence>
<dbReference type="InterPro" id="IPR036873">
    <property type="entry name" value="Rhodanese-like_dom_sf"/>
</dbReference>
<accession>A0A183DQW9</accession>
<dbReference type="Pfam" id="PF00581">
    <property type="entry name" value="Rhodanese"/>
    <property type="match status" value="1"/>
</dbReference>
<evidence type="ECO:0000313" key="5">
    <source>
        <dbReference type="Proteomes" id="UP000271098"/>
    </source>
</evidence>
<dbReference type="PANTHER" id="PTHR11364:SF7">
    <property type="entry name" value="THIOSULFATE SULFURTRANSFERASE MPST-1-RELATED"/>
    <property type="match status" value="1"/>
</dbReference>
<organism evidence="6">
    <name type="scientific">Gongylonema pulchrum</name>
    <dbReference type="NCBI Taxonomy" id="637853"/>
    <lineage>
        <taxon>Eukaryota</taxon>
        <taxon>Metazoa</taxon>
        <taxon>Ecdysozoa</taxon>
        <taxon>Nematoda</taxon>
        <taxon>Chromadorea</taxon>
        <taxon>Rhabditida</taxon>
        <taxon>Spirurina</taxon>
        <taxon>Spiruromorpha</taxon>
        <taxon>Spiruroidea</taxon>
        <taxon>Gongylonematidae</taxon>
        <taxon>Gongylonema</taxon>
    </lineage>
</organism>
<dbReference type="SMART" id="SM00450">
    <property type="entry name" value="RHOD"/>
    <property type="match status" value="2"/>
</dbReference>
<dbReference type="InterPro" id="IPR001763">
    <property type="entry name" value="Rhodanese-like_dom"/>
</dbReference>
<sequence>MKLKNFISTSVVADLLQKGGFKSGNEYKLLDCAGDLPARDNHDQFMKTLYGKFEEMMQMDTKQKRDYMKKHIPQSVHMDLNIAAYPGRYEPYAMYPPEIFQKYARLLGLNRSQHIVLYGRQQLAGMLFPSRIAWLFKYYGHEDVSVVDGGLDAWEKDGGAVTTEIPKITLGDWEAKACPERIVTYEQLIEKDSSNKNMFDKTSQMNFFDARPRAQFEGKADTTLDPNKVNGSHVPGTKTAPAIEMIDENGHLKSPDELKSWLEHCGFKKDRPTVSLCLRGIQACMLNLAIEDLYPSLHPRVYHGSCLELQARDPGRISE</sequence>
<evidence type="ECO:0000256" key="2">
    <source>
        <dbReference type="ARBA" id="ARBA00022737"/>
    </source>
</evidence>
<evidence type="ECO:0000256" key="1">
    <source>
        <dbReference type="ARBA" id="ARBA00022679"/>
    </source>
</evidence>
<dbReference type="WBParaSite" id="GPUH_0001112301-mRNA-1">
    <property type="protein sequence ID" value="GPUH_0001112301-mRNA-1"/>
    <property type="gene ID" value="GPUH_0001112301"/>
</dbReference>
<evidence type="ECO:0000313" key="4">
    <source>
        <dbReference type="EMBL" id="VDN18350.1"/>
    </source>
</evidence>
<keyword evidence="2" id="KW-0677">Repeat</keyword>
<dbReference type="OrthoDB" id="270167at2759"/>
<name>A0A183DQW9_9BILA</name>
<dbReference type="Proteomes" id="UP000271098">
    <property type="component" value="Unassembled WGS sequence"/>
</dbReference>
<protein>
    <submittedName>
        <fullName evidence="6">Rhodanese domain-containing protein</fullName>
    </submittedName>
</protein>
<dbReference type="CDD" id="cd01448">
    <property type="entry name" value="TST_Repeat_1"/>
    <property type="match status" value="1"/>
</dbReference>
<dbReference type="GO" id="GO:0004792">
    <property type="term" value="F:thiosulfate-cyanide sulfurtransferase activity"/>
    <property type="evidence" value="ECO:0007669"/>
    <property type="project" value="TreeGrafter"/>
</dbReference>
<gene>
    <name evidence="4" type="ORF">GPUH_LOCUS11110</name>
</gene>